<evidence type="ECO:0000313" key="1">
    <source>
        <dbReference type="EMBL" id="KKK83796.1"/>
    </source>
</evidence>
<accession>A0A0F9BH79</accession>
<sequence length="55" mass="5879">QTVMPTMLFDASGLSILKPVEYALVENRQGCAKCGLVNTAQASIVPVPTDMINKN</sequence>
<feature type="non-terminal residue" evidence="1">
    <location>
        <position position="1"/>
    </location>
</feature>
<dbReference type="EMBL" id="LAZR01052061">
    <property type="protein sequence ID" value="KKK83796.1"/>
    <property type="molecule type" value="Genomic_DNA"/>
</dbReference>
<gene>
    <name evidence="1" type="ORF">LCGC14_2789770</name>
</gene>
<reference evidence="1" key="1">
    <citation type="journal article" date="2015" name="Nature">
        <title>Complex archaea that bridge the gap between prokaryotes and eukaryotes.</title>
        <authorList>
            <person name="Spang A."/>
            <person name="Saw J.H."/>
            <person name="Jorgensen S.L."/>
            <person name="Zaremba-Niedzwiedzka K."/>
            <person name="Martijn J."/>
            <person name="Lind A.E."/>
            <person name="van Eijk R."/>
            <person name="Schleper C."/>
            <person name="Guy L."/>
            <person name="Ettema T.J."/>
        </authorList>
    </citation>
    <scope>NUCLEOTIDE SEQUENCE</scope>
</reference>
<name>A0A0F9BH79_9ZZZZ</name>
<proteinExistence type="predicted"/>
<protein>
    <submittedName>
        <fullName evidence="1">Uncharacterized protein</fullName>
    </submittedName>
</protein>
<organism evidence="1">
    <name type="scientific">marine sediment metagenome</name>
    <dbReference type="NCBI Taxonomy" id="412755"/>
    <lineage>
        <taxon>unclassified sequences</taxon>
        <taxon>metagenomes</taxon>
        <taxon>ecological metagenomes</taxon>
    </lineage>
</organism>
<dbReference type="AlphaFoldDB" id="A0A0F9BH79"/>
<comment type="caution">
    <text evidence="1">The sequence shown here is derived from an EMBL/GenBank/DDBJ whole genome shotgun (WGS) entry which is preliminary data.</text>
</comment>